<sequence length="298" mass="32831">MESFDDSLSFGSCCTVVVCNVRRVTPEKEIKRNGDEALKEEVSRIFSLPEVRLSEDEKRTLHLLVTAAQTGNSFRTIWSTIKDALETSHPEELANFQQARQSVGERSLEIQQSILRHALGGHEQQPPLHVIRRSDEQCASSLESKGNSNSAGSKKKRKVATQEVDTEILQLLKGVLGHLSPGALDQLKTDIHVGAVPLEENSENESYGSDSSKYTNILTNFMSLIHEDSGLTAGDGLVARNAFVATLHQCPITFYLMREALLNDDNDDSLIAEREAMERDYGEANDGKTVATGSKLSD</sequence>
<keyword evidence="3" id="KW-1185">Reference proteome</keyword>
<accession>A0A9N8F185</accession>
<evidence type="ECO:0000313" key="3">
    <source>
        <dbReference type="Proteomes" id="UP001153069"/>
    </source>
</evidence>
<proteinExistence type="predicted"/>
<feature type="compositionally biased region" description="Basic and acidic residues" evidence="1">
    <location>
        <begin position="277"/>
        <end position="286"/>
    </location>
</feature>
<dbReference type="EMBL" id="CAICTM010003042">
    <property type="protein sequence ID" value="CAB9530792.1"/>
    <property type="molecule type" value="Genomic_DNA"/>
</dbReference>
<dbReference type="Proteomes" id="UP001153069">
    <property type="component" value="Unassembled WGS sequence"/>
</dbReference>
<protein>
    <submittedName>
        <fullName evidence="2">Uncharacterized protein</fullName>
    </submittedName>
</protein>
<dbReference type="AlphaFoldDB" id="A0A9N8F185"/>
<reference evidence="2" key="1">
    <citation type="submission" date="2020-06" db="EMBL/GenBank/DDBJ databases">
        <authorList>
            <consortium name="Plant Systems Biology data submission"/>
        </authorList>
    </citation>
    <scope>NUCLEOTIDE SEQUENCE</scope>
    <source>
        <strain evidence="2">D6</strain>
    </source>
</reference>
<gene>
    <name evidence="2" type="ORF">SEMRO_3044_G342730.1</name>
</gene>
<feature type="region of interest" description="Disordered" evidence="1">
    <location>
        <begin position="277"/>
        <end position="298"/>
    </location>
</feature>
<organism evidence="2 3">
    <name type="scientific">Seminavis robusta</name>
    <dbReference type="NCBI Taxonomy" id="568900"/>
    <lineage>
        <taxon>Eukaryota</taxon>
        <taxon>Sar</taxon>
        <taxon>Stramenopiles</taxon>
        <taxon>Ochrophyta</taxon>
        <taxon>Bacillariophyta</taxon>
        <taxon>Bacillariophyceae</taxon>
        <taxon>Bacillariophycidae</taxon>
        <taxon>Naviculales</taxon>
        <taxon>Naviculaceae</taxon>
        <taxon>Seminavis</taxon>
    </lineage>
</organism>
<evidence type="ECO:0000256" key="1">
    <source>
        <dbReference type="SAM" id="MobiDB-lite"/>
    </source>
</evidence>
<feature type="region of interest" description="Disordered" evidence="1">
    <location>
        <begin position="136"/>
        <end position="159"/>
    </location>
</feature>
<comment type="caution">
    <text evidence="2">The sequence shown here is derived from an EMBL/GenBank/DDBJ whole genome shotgun (WGS) entry which is preliminary data.</text>
</comment>
<evidence type="ECO:0000313" key="2">
    <source>
        <dbReference type="EMBL" id="CAB9530792.1"/>
    </source>
</evidence>
<name>A0A9N8F185_9STRA</name>